<sequence length="141" mass="15628">MGKHSPTCPSRFLNQSLAKTALKSPRSPLNSVMNQVLKACQITMQSAALLKKEVSELRAENETKKRKRTQSRGQIASEESLSVLEASTLTMQPEQAVLTQIPREAESAPAPLQPRTRALPKCSICVIQGHKLTTFPMRTRF</sequence>
<dbReference type="HOGENOM" id="CLU_155384_0_0_1"/>
<dbReference type="STRING" id="27334.A0A0A2KVV3"/>
<dbReference type="VEuPathDB" id="FungiDB:PEXP_025670"/>
<feature type="region of interest" description="Disordered" evidence="1">
    <location>
        <begin position="58"/>
        <end position="79"/>
    </location>
</feature>
<comment type="caution">
    <text evidence="2">The sequence shown here is derived from an EMBL/GenBank/DDBJ whole genome shotgun (WGS) entry which is preliminary data.</text>
</comment>
<dbReference type="RefSeq" id="XP_016598627.1">
    <property type="nucleotide sequence ID" value="XM_016737571.1"/>
</dbReference>
<gene>
    <name evidence="2" type="ORF">PEX2_002930</name>
</gene>
<evidence type="ECO:0000256" key="1">
    <source>
        <dbReference type="SAM" id="MobiDB-lite"/>
    </source>
</evidence>
<organism evidence="2 3">
    <name type="scientific">Penicillium expansum</name>
    <name type="common">Blue mold rot fungus</name>
    <dbReference type="NCBI Taxonomy" id="27334"/>
    <lineage>
        <taxon>Eukaryota</taxon>
        <taxon>Fungi</taxon>
        <taxon>Dikarya</taxon>
        <taxon>Ascomycota</taxon>
        <taxon>Pezizomycotina</taxon>
        <taxon>Eurotiomycetes</taxon>
        <taxon>Eurotiomycetidae</taxon>
        <taxon>Eurotiales</taxon>
        <taxon>Aspergillaceae</taxon>
        <taxon>Penicillium</taxon>
    </lineage>
</organism>
<evidence type="ECO:0000313" key="3">
    <source>
        <dbReference type="Proteomes" id="UP000030143"/>
    </source>
</evidence>
<keyword evidence="3" id="KW-1185">Reference proteome</keyword>
<reference evidence="2 3" key="1">
    <citation type="journal article" date="2015" name="Mol. Plant Microbe Interact.">
        <title>Genome, transcriptome, and functional analyses of Penicillium expansum provide new insights into secondary metabolism and pathogenicity.</title>
        <authorList>
            <person name="Ballester A.R."/>
            <person name="Marcet-Houben M."/>
            <person name="Levin E."/>
            <person name="Sela N."/>
            <person name="Selma-Lazaro C."/>
            <person name="Carmona L."/>
            <person name="Wisniewski M."/>
            <person name="Droby S."/>
            <person name="Gonzalez-Candelas L."/>
            <person name="Gabaldon T."/>
        </authorList>
    </citation>
    <scope>NUCLEOTIDE SEQUENCE [LARGE SCALE GENOMIC DNA]</scope>
    <source>
        <strain evidence="2 3">MD-8</strain>
    </source>
</reference>
<protein>
    <submittedName>
        <fullName evidence="2">Uncharacterized protein</fullName>
    </submittedName>
</protein>
<dbReference type="EMBL" id="JQFZ01000155">
    <property type="protein sequence ID" value="KGO56939.1"/>
    <property type="molecule type" value="Genomic_DNA"/>
</dbReference>
<dbReference type="OrthoDB" id="4369131at2759"/>
<dbReference type="AlphaFoldDB" id="A0A0A2KVV3"/>
<dbReference type="GeneID" id="27672990"/>
<accession>A0A0A2KVV3</accession>
<dbReference type="Proteomes" id="UP000030143">
    <property type="component" value="Unassembled WGS sequence"/>
</dbReference>
<evidence type="ECO:0000313" key="2">
    <source>
        <dbReference type="EMBL" id="KGO56939.1"/>
    </source>
</evidence>
<proteinExistence type="predicted"/>
<name>A0A0A2KVV3_PENEN</name>
<dbReference type="PhylomeDB" id="A0A0A2KVV3"/>